<evidence type="ECO:0000256" key="4">
    <source>
        <dbReference type="ARBA" id="ARBA00022679"/>
    </source>
</evidence>
<comment type="similarity">
    <text evidence="2">Belongs to the class-V pyridoxal-phosphate-dependent aminotransferase family. Csd subfamily.</text>
</comment>
<evidence type="ECO:0000256" key="2">
    <source>
        <dbReference type="ARBA" id="ARBA00010447"/>
    </source>
</evidence>
<evidence type="ECO:0000256" key="1">
    <source>
        <dbReference type="ARBA" id="ARBA00001933"/>
    </source>
</evidence>
<comment type="caution">
    <text evidence="8">The sequence shown here is derived from an EMBL/GenBank/DDBJ whole genome shotgun (WGS) entry which is preliminary data.</text>
</comment>
<keyword evidence="9" id="KW-1185">Reference proteome</keyword>
<dbReference type="AlphaFoldDB" id="A0A3P3DIU1"/>
<accession>A0A3P3DIU1</accession>
<dbReference type="InterPro" id="IPR000192">
    <property type="entry name" value="Aminotrans_V_dom"/>
</dbReference>
<dbReference type="SUPFAM" id="SSF53383">
    <property type="entry name" value="PLP-dependent transferases"/>
    <property type="match status" value="1"/>
</dbReference>
<comment type="catalytic activity">
    <reaction evidence="6">
        <text>(sulfur carrier)-H + L-cysteine = (sulfur carrier)-SH + L-alanine</text>
        <dbReference type="Rhea" id="RHEA:43892"/>
        <dbReference type="Rhea" id="RHEA-COMP:14737"/>
        <dbReference type="Rhea" id="RHEA-COMP:14739"/>
        <dbReference type="ChEBI" id="CHEBI:29917"/>
        <dbReference type="ChEBI" id="CHEBI:35235"/>
        <dbReference type="ChEBI" id="CHEBI:57972"/>
        <dbReference type="ChEBI" id="CHEBI:64428"/>
        <dbReference type="EC" id="2.8.1.7"/>
    </reaction>
</comment>
<evidence type="ECO:0000256" key="3">
    <source>
        <dbReference type="ARBA" id="ARBA00012239"/>
    </source>
</evidence>
<dbReference type="GO" id="GO:0006534">
    <property type="term" value="P:cysteine metabolic process"/>
    <property type="evidence" value="ECO:0007669"/>
    <property type="project" value="InterPro"/>
</dbReference>
<dbReference type="EMBL" id="RRAZ01000017">
    <property type="protein sequence ID" value="RRH73512.1"/>
    <property type="molecule type" value="Genomic_DNA"/>
</dbReference>
<keyword evidence="5" id="KW-0663">Pyridoxal phosphate</keyword>
<comment type="cofactor">
    <cofactor evidence="1">
        <name>pyridoxal 5'-phosphate</name>
        <dbReference type="ChEBI" id="CHEBI:597326"/>
    </cofactor>
</comment>
<dbReference type="Gene3D" id="3.90.1150.10">
    <property type="entry name" value="Aspartate Aminotransferase, domain 1"/>
    <property type="match status" value="1"/>
</dbReference>
<keyword evidence="4" id="KW-0808">Transferase</keyword>
<dbReference type="GO" id="GO:0031071">
    <property type="term" value="F:cysteine desulfurase activity"/>
    <property type="evidence" value="ECO:0007669"/>
    <property type="project" value="UniProtKB-EC"/>
</dbReference>
<evidence type="ECO:0000313" key="8">
    <source>
        <dbReference type="EMBL" id="RRH73512.1"/>
    </source>
</evidence>
<evidence type="ECO:0000313" key="9">
    <source>
        <dbReference type="Proteomes" id="UP000282125"/>
    </source>
</evidence>
<gene>
    <name evidence="8" type="ORF">EG244_12590</name>
</gene>
<dbReference type="InterPro" id="IPR015422">
    <property type="entry name" value="PyrdxlP-dep_Trfase_small"/>
</dbReference>
<reference evidence="8 9" key="1">
    <citation type="submission" date="2018-11" db="EMBL/GenBank/DDBJ databases">
        <title>Gemmobacter sp. nov., YIM 102744-1 draft genome.</title>
        <authorList>
            <person name="Li G."/>
            <person name="Jiang Y."/>
        </authorList>
    </citation>
    <scope>NUCLEOTIDE SEQUENCE [LARGE SCALE GENOMIC DNA]</scope>
    <source>
        <strain evidence="8 9">YIM 102744-1</strain>
    </source>
</reference>
<dbReference type="PANTHER" id="PTHR43586:SF8">
    <property type="entry name" value="CYSTEINE DESULFURASE 1, CHLOROPLASTIC"/>
    <property type="match status" value="1"/>
</dbReference>
<dbReference type="InterPro" id="IPR015424">
    <property type="entry name" value="PyrdxlP-dep_Trfase"/>
</dbReference>
<dbReference type="EC" id="2.8.1.7" evidence="3"/>
<feature type="domain" description="Aminotransferase class V" evidence="7">
    <location>
        <begin position="24"/>
        <end position="394"/>
    </location>
</feature>
<proteinExistence type="inferred from homology"/>
<dbReference type="CDD" id="cd06453">
    <property type="entry name" value="SufS_like"/>
    <property type="match status" value="1"/>
</dbReference>
<dbReference type="InterPro" id="IPR010970">
    <property type="entry name" value="Cys_dSase_SufS"/>
</dbReference>
<evidence type="ECO:0000256" key="5">
    <source>
        <dbReference type="ARBA" id="ARBA00022898"/>
    </source>
</evidence>
<sequence length="406" mass="44060">MYDVNLIRRDFPILSREVNGKPLVYLDNGASAQKPRVVIDAVTRGYAEDYANVHRGLHFLSNLSTEKYEAVRGTIARFLNAPHEDEVIFTSGSTEGINLVSYAWAAPRLQAGDEIILSVMEHHANIVPWHFLRERQGVVLKWVEIDANGDLDPQAVLDAITPKTKLIAMTQMSNVLGSVVDIAAICRGAKEKGVPVLVDGSQSAVHMPIDLSTLGADFFAITGHKLYGPSGSGAIWISRERQAEMRPFLGGGDMIREVTRDAVTWADPPMKFEAGTPGIVQQIGFGAALDYLMGLGMENVAAHEHRIRDYARAKLGGLNWLNVQGNSATKGAIFSFTLEGAAHAHDISTVLDKRGIAVRAGTHCAMPLMEHLGVGATCRASFGLYNTEAEVDALVSALELCRDLFS</sequence>
<dbReference type="PANTHER" id="PTHR43586">
    <property type="entry name" value="CYSTEINE DESULFURASE"/>
    <property type="match status" value="1"/>
</dbReference>
<dbReference type="RefSeq" id="WP_124965346.1">
    <property type="nucleotide sequence ID" value="NZ_RRAZ01000017.1"/>
</dbReference>
<dbReference type="Pfam" id="PF00266">
    <property type="entry name" value="Aminotran_5"/>
    <property type="match status" value="1"/>
</dbReference>
<dbReference type="InterPro" id="IPR015421">
    <property type="entry name" value="PyrdxlP-dep_Trfase_major"/>
</dbReference>
<name>A0A3P3DIU1_9RHOB</name>
<dbReference type="NCBIfam" id="TIGR01979">
    <property type="entry name" value="sufS"/>
    <property type="match status" value="1"/>
</dbReference>
<organism evidence="8 9">
    <name type="scientific">Falsigemmobacter faecalis</name>
    <dbReference type="NCBI Taxonomy" id="2488730"/>
    <lineage>
        <taxon>Bacteria</taxon>
        <taxon>Pseudomonadati</taxon>
        <taxon>Pseudomonadota</taxon>
        <taxon>Alphaproteobacteria</taxon>
        <taxon>Rhodobacterales</taxon>
        <taxon>Paracoccaceae</taxon>
        <taxon>Falsigemmobacter</taxon>
    </lineage>
</organism>
<dbReference type="Proteomes" id="UP000282125">
    <property type="component" value="Unassembled WGS sequence"/>
</dbReference>
<dbReference type="OrthoDB" id="9804366at2"/>
<evidence type="ECO:0000256" key="6">
    <source>
        <dbReference type="ARBA" id="ARBA00050776"/>
    </source>
</evidence>
<dbReference type="Gene3D" id="3.40.640.10">
    <property type="entry name" value="Type I PLP-dependent aspartate aminotransferase-like (Major domain)"/>
    <property type="match status" value="1"/>
</dbReference>
<dbReference type="GO" id="GO:0030170">
    <property type="term" value="F:pyridoxal phosphate binding"/>
    <property type="evidence" value="ECO:0007669"/>
    <property type="project" value="InterPro"/>
</dbReference>
<evidence type="ECO:0000259" key="7">
    <source>
        <dbReference type="Pfam" id="PF00266"/>
    </source>
</evidence>
<protein>
    <recommendedName>
        <fullName evidence="3">cysteine desulfurase</fullName>
        <ecNumber evidence="3">2.8.1.7</ecNumber>
    </recommendedName>
</protein>